<dbReference type="NCBIfam" id="TIGR04353">
    <property type="entry name" value="PqqD_rel_X"/>
    <property type="match status" value="1"/>
</dbReference>
<dbReference type="RefSeq" id="WP_184150590.1">
    <property type="nucleotide sequence ID" value="NZ_JACHKA010000001.1"/>
</dbReference>
<accession>A0ABR6NC96</accession>
<evidence type="ECO:0000313" key="1">
    <source>
        <dbReference type="EMBL" id="MBB5984897.1"/>
    </source>
</evidence>
<dbReference type="EMBL" id="JACHKA010000001">
    <property type="protein sequence ID" value="MBB5984897.1"/>
    <property type="molecule type" value="Genomic_DNA"/>
</dbReference>
<dbReference type="Proteomes" id="UP001138540">
    <property type="component" value="Unassembled WGS sequence"/>
</dbReference>
<name>A0ABR6NC96_9SPHN</name>
<organism evidence="1 2">
    <name type="scientific">Sphingobium lignivorans</name>
    <dbReference type="NCBI Taxonomy" id="2735886"/>
    <lineage>
        <taxon>Bacteria</taxon>
        <taxon>Pseudomonadati</taxon>
        <taxon>Pseudomonadota</taxon>
        <taxon>Alphaproteobacteria</taxon>
        <taxon>Sphingomonadales</taxon>
        <taxon>Sphingomonadaceae</taxon>
        <taxon>Sphingobium</taxon>
    </lineage>
</organism>
<proteinExistence type="predicted"/>
<keyword evidence="2" id="KW-1185">Reference proteome</keyword>
<protein>
    <submittedName>
        <fullName evidence="1">PqqD family protein of HPr-rel-A system</fullName>
    </submittedName>
</protein>
<gene>
    <name evidence="1" type="ORF">HNP60_000871</name>
</gene>
<comment type="caution">
    <text evidence="1">The sequence shown here is derived from an EMBL/GenBank/DDBJ whole genome shotgun (WGS) entry which is preliminary data.</text>
</comment>
<reference evidence="1 2" key="1">
    <citation type="submission" date="2020-08" db="EMBL/GenBank/DDBJ databases">
        <title>Exploring microbial biodiversity for novel pathways involved in the catabolism of aromatic compounds derived from lignin.</title>
        <authorList>
            <person name="Elkins J."/>
        </authorList>
    </citation>
    <scope>NUCLEOTIDE SEQUENCE [LARGE SCALE GENOMIC DNA]</scope>
    <source>
        <strain evidence="1 2">B1D3A</strain>
    </source>
</reference>
<evidence type="ECO:0000313" key="2">
    <source>
        <dbReference type="Proteomes" id="UP001138540"/>
    </source>
</evidence>
<dbReference type="InterPro" id="IPR027599">
    <property type="entry name" value="PqqD-rel_X"/>
</dbReference>
<sequence>MIYRAEPPGQILLESLGPIDALFHKRSGATHLVAAPVPQILAALAEGPADIDVLLARLATRFDLEGEAVAVRAALQARLAELAALGLVHGDRPAAG</sequence>